<protein>
    <submittedName>
        <fullName evidence="3">Acetylglucosaminyldiphospho-UDP acetyl-beta-D-mannosaminyltransferase</fullName>
    </submittedName>
</protein>
<dbReference type="NCBIfam" id="TIGR00696">
    <property type="entry name" value="wecG_tagA_cpsF"/>
    <property type="match status" value="1"/>
</dbReference>
<proteinExistence type="predicted"/>
<accession>A0A2M7FPG2</accession>
<organism evidence="3 4">
    <name type="scientific">Candidatus Collierbacteria bacterium CG17_big_fil_post_rev_8_21_14_2_50_45_7</name>
    <dbReference type="NCBI Taxonomy" id="1974536"/>
    <lineage>
        <taxon>Bacteria</taxon>
        <taxon>Candidatus Collieribacteriota</taxon>
    </lineage>
</organism>
<dbReference type="EMBL" id="PFFO01000092">
    <property type="protein sequence ID" value="PIW07846.1"/>
    <property type="molecule type" value="Genomic_DNA"/>
</dbReference>
<name>A0A2M7FPG2_9BACT</name>
<keyword evidence="1" id="KW-0328">Glycosyltransferase</keyword>
<gene>
    <name evidence="3" type="ORF">COW38_02100</name>
</gene>
<dbReference type="Proteomes" id="UP000230556">
    <property type="component" value="Unassembled WGS sequence"/>
</dbReference>
<comment type="caution">
    <text evidence="3">The sequence shown here is derived from an EMBL/GenBank/DDBJ whole genome shotgun (WGS) entry which is preliminary data.</text>
</comment>
<feature type="non-terminal residue" evidence="3">
    <location>
        <position position="226"/>
    </location>
</feature>
<keyword evidence="2 3" id="KW-0808">Transferase</keyword>
<dbReference type="PANTHER" id="PTHR34136:SF1">
    <property type="entry name" value="UDP-N-ACETYL-D-MANNOSAMINURONIC ACID TRANSFERASE"/>
    <property type="match status" value="1"/>
</dbReference>
<evidence type="ECO:0000313" key="4">
    <source>
        <dbReference type="Proteomes" id="UP000230556"/>
    </source>
</evidence>
<dbReference type="AlphaFoldDB" id="A0A2M7FPG2"/>
<evidence type="ECO:0000313" key="3">
    <source>
        <dbReference type="EMBL" id="PIW07846.1"/>
    </source>
</evidence>
<evidence type="ECO:0000256" key="2">
    <source>
        <dbReference type="ARBA" id="ARBA00022679"/>
    </source>
</evidence>
<evidence type="ECO:0000256" key="1">
    <source>
        <dbReference type="ARBA" id="ARBA00022676"/>
    </source>
</evidence>
<sequence length="226" mass="25004">MKKSAHKTQKVSDKKMDKSVQIFGVTIFGTQMRQVLSKVGLQRKGMLHVATVNPEYIMEARGNSQFREILAHCLTVADGHGVVWALRLAQGKQIERISGVELAEEILKLADERGEKVFLLGAQTGIAEKAALEMASKYPHAHFMSYAGAQTVKVEKSEEASMTIAKINGFEPDYLLVAYGSPWQDIWIEENRPYLRVRVAMGVGGTLDEWAGVVANCPARMDKIGL</sequence>
<dbReference type="GO" id="GO:0016758">
    <property type="term" value="F:hexosyltransferase activity"/>
    <property type="evidence" value="ECO:0007669"/>
    <property type="project" value="TreeGrafter"/>
</dbReference>
<dbReference type="InterPro" id="IPR004629">
    <property type="entry name" value="WecG_TagA_CpsF"/>
</dbReference>
<dbReference type="PANTHER" id="PTHR34136">
    <property type="match status" value="1"/>
</dbReference>
<reference evidence="4" key="1">
    <citation type="submission" date="2017-09" db="EMBL/GenBank/DDBJ databases">
        <title>Depth-based differentiation of microbial function through sediment-hosted aquifers and enrichment of novel symbionts in the deep terrestrial subsurface.</title>
        <authorList>
            <person name="Probst A.J."/>
            <person name="Ladd B."/>
            <person name="Jarett J.K."/>
            <person name="Geller-Mcgrath D.E."/>
            <person name="Sieber C.M.K."/>
            <person name="Emerson J.B."/>
            <person name="Anantharaman K."/>
            <person name="Thomas B.C."/>
            <person name="Malmstrom R."/>
            <person name="Stieglmeier M."/>
            <person name="Klingl A."/>
            <person name="Woyke T."/>
            <person name="Ryan C.M."/>
            <person name="Banfield J.F."/>
        </authorList>
    </citation>
    <scope>NUCLEOTIDE SEQUENCE [LARGE SCALE GENOMIC DNA]</scope>
</reference>
<dbReference type="Pfam" id="PF03808">
    <property type="entry name" value="Glyco_tran_WecG"/>
    <property type="match status" value="1"/>
</dbReference>
<dbReference type="CDD" id="cd06533">
    <property type="entry name" value="Glyco_transf_WecG_TagA"/>
    <property type="match status" value="1"/>
</dbReference>